<organism evidence="3 4">
    <name type="scientific">Thalassotalea euphylliae</name>
    <dbReference type="NCBI Taxonomy" id="1655234"/>
    <lineage>
        <taxon>Bacteria</taxon>
        <taxon>Pseudomonadati</taxon>
        <taxon>Pseudomonadota</taxon>
        <taxon>Gammaproteobacteria</taxon>
        <taxon>Alteromonadales</taxon>
        <taxon>Colwelliaceae</taxon>
        <taxon>Thalassotalea</taxon>
    </lineage>
</organism>
<reference evidence="4" key="1">
    <citation type="submission" date="2018-08" db="EMBL/GenBank/DDBJ databases">
        <title>Thalassotalea euphylliae genome.</title>
        <authorList>
            <person name="Summers S."/>
            <person name="Rice S.A."/>
            <person name="Freckelton M.L."/>
            <person name="Nedved B.T."/>
            <person name="Hadfield M.G."/>
        </authorList>
    </citation>
    <scope>NUCLEOTIDE SEQUENCE [LARGE SCALE GENOMIC DNA]</scope>
    <source>
        <strain evidence="4">H3</strain>
    </source>
</reference>
<evidence type="ECO:0000313" key="3">
    <source>
        <dbReference type="EMBL" id="REL31137.1"/>
    </source>
</evidence>
<dbReference type="SUPFAM" id="SSF48452">
    <property type="entry name" value="TPR-like"/>
    <property type="match status" value="1"/>
</dbReference>
<name>A0A3E0U3H2_9GAMM</name>
<dbReference type="AlphaFoldDB" id="A0A3E0U3H2"/>
<evidence type="ECO:0000256" key="2">
    <source>
        <dbReference type="SAM" id="SignalP"/>
    </source>
</evidence>
<dbReference type="InterPro" id="IPR019734">
    <property type="entry name" value="TPR_rpt"/>
</dbReference>
<feature type="signal peptide" evidence="2">
    <location>
        <begin position="1"/>
        <end position="26"/>
    </location>
</feature>
<proteinExistence type="predicted"/>
<dbReference type="RefSeq" id="WP_116015753.1">
    <property type="nucleotide sequence ID" value="NZ_QUOT01000001.1"/>
</dbReference>
<dbReference type="PROSITE" id="PS50005">
    <property type="entry name" value="TPR"/>
    <property type="match status" value="1"/>
</dbReference>
<accession>A0A3E0U3H2</accession>
<feature type="chain" id="PRO_5017600613" evidence="2">
    <location>
        <begin position="27"/>
        <end position="224"/>
    </location>
</feature>
<evidence type="ECO:0000256" key="1">
    <source>
        <dbReference type="PROSITE-ProRule" id="PRU00339"/>
    </source>
</evidence>
<dbReference type="SMART" id="SM00028">
    <property type="entry name" value="TPR"/>
    <property type="match status" value="2"/>
</dbReference>
<keyword evidence="1" id="KW-0802">TPR repeat</keyword>
<dbReference type="EMBL" id="QUOT01000001">
    <property type="protein sequence ID" value="REL31137.1"/>
    <property type="molecule type" value="Genomic_DNA"/>
</dbReference>
<dbReference type="InterPro" id="IPR011990">
    <property type="entry name" value="TPR-like_helical_dom_sf"/>
</dbReference>
<feature type="repeat" description="TPR" evidence="1">
    <location>
        <begin position="144"/>
        <end position="177"/>
    </location>
</feature>
<sequence length="224" mass="25379">MSNSKIVKICALLIVSLVLAPLTLLAADCEELPWRRGKPYDYYDVETREPSGTFSLGLLYMVESAHFTRNVRTLKKGHTGAQPGDLMFVLSSIPNHPEALDAYSKYTHFYNTRESFRIKKLNSKPKFSPECFIKRAIALYPKYASTHLVLGMHYYRNTQFNKAIAALQQSLSIDNENAETHYILGLAFLKIGNIDSAKLHAEKAYARGYPLPGLKNELAKFEKQ</sequence>
<gene>
    <name evidence="3" type="ORF">DXX94_10675</name>
</gene>
<dbReference type="Pfam" id="PF13414">
    <property type="entry name" value="TPR_11"/>
    <property type="match status" value="1"/>
</dbReference>
<evidence type="ECO:0000313" key="4">
    <source>
        <dbReference type="Proteomes" id="UP000256899"/>
    </source>
</evidence>
<comment type="caution">
    <text evidence="3">The sequence shown here is derived from an EMBL/GenBank/DDBJ whole genome shotgun (WGS) entry which is preliminary data.</text>
</comment>
<keyword evidence="2" id="KW-0732">Signal</keyword>
<dbReference type="Gene3D" id="1.25.40.10">
    <property type="entry name" value="Tetratricopeptide repeat domain"/>
    <property type="match status" value="1"/>
</dbReference>
<dbReference type="Proteomes" id="UP000256899">
    <property type="component" value="Unassembled WGS sequence"/>
</dbReference>
<keyword evidence="4" id="KW-1185">Reference proteome</keyword>
<protein>
    <submittedName>
        <fullName evidence="3">Tetratricopeptide repeat protein</fullName>
    </submittedName>
</protein>